<dbReference type="KEGG" id="pmar:B0X71_18400"/>
<dbReference type="InterPro" id="IPR005545">
    <property type="entry name" value="YCII"/>
</dbReference>
<dbReference type="EMBL" id="CP019640">
    <property type="protein sequence ID" value="AQQ54878.1"/>
    <property type="molecule type" value="Genomic_DNA"/>
</dbReference>
<protein>
    <recommendedName>
        <fullName evidence="2">YCII-related domain-containing protein</fullName>
    </recommendedName>
</protein>
<dbReference type="AlphaFoldDB" id="A0A1Q2L337"/>
<dbReference type="Gene3D" id="3.30.70.1060">
    <property type="entry name" value="Dimeric alpha+beta barrel"/>
    <property type="match status" value="1"/>
</dbReference>
<evidence type="ECO:0000259" key="2">
    <source>
        <dbReference type="Pfam" id="PF03795"/>
    </source>
</evidence>
<evidence type="ECO:0000313" key="3">
    <source>
        <dbReference type="EMBL" id="AQQ54878.1"/>
    </source>
</evidence>
<gene>
    <name evidence="3" type="ORF">B0X71_18400</name>
</gene>
<organism evidence="3 4">
    <name type="scientific">Planococcus lenghuensis</name>
    <dbReference type="NCBI Taxonomy" id="2213202"/>
    <lineage>
        <taxon>Bacteria</taxon>
        <taxon>Bacillati</taxon>
        <taxon>Bacillota</taxon>
        <taxon>Bacilli</taxon>
        <taxon>Bacillales</taxon>
        <taxon>Caryophanaceae</taxon>
        <taxon>Planococcus</taxon>
    </lineage>
</organism>
<dbReference type="OrthoDB" id="162319at2"/>
<proteinExistence type="inferred from homology"/>
<keyword evidence="4" id="KW-1185">Reference proteome</keyword>
<evidence type="ECO:0000313" key="4">
    <source>
        <dbReference type="Proteomes" id="UP000188184"/>
    </source>
</evidence>
<comment type="similarity">
    <text evidence="1">Belongs to the YciI family.</text>
</comment>
<evidence type="ECO:0000256" key="1">
    <source>
        <dbReference type="ARBA" id="ARBA00007689"/>
    </source>
</evidence>
<dbReference type="PANTHER" id="PTHR37828">
    <property type="entry name" value="GSR2449 PROTEIN"/>
    <property type="match status" value="1"/>
</dbReference>
<sequence>MMYLAELIIVDQEKNTASRPAHLQYISDLYEAGSVFEAGPFLDKTGGLVIYNCDSEEEALHLANEDPAVTSGARTVNVRAWQPLAFPISGQ</sequence>
<reference evidence="3 4" key="1">
    <citation type="submission" date="2017-02" db="EMBL/GenBank/DDBJ databases">
        <title>The complete genomic sequence of a novel cold adapted crude oil-degrading bacterium Planococcus qaidamina Y42.</title>
        <authorList>
            <person name="Yang R."/>
        </authorList>
    </citation>
    <scope>NUCLEOTIDE SEQUENCE [LARGE SCALE GENOMIC DNA]</scope>
    <source>
        <strain evidence="3 4">Y42</strain>
    </source>
</reference>
<feature type="domain" description="YCII-related" evidence="2">
    <location>
        <begin position="12"/>
        <end position="81"/>
    </location>
</feature>
<dbReference type="InterPro" id="IPR011008">
    <property type="entry name" value="Dimeric_a/b-barrel"/>
</dbReference>
<accession>A0A1Q2L337</accession>
<dbReference type="RefSeq" id="WP_077590781.1">
    <property type="nucleotide sequence ID" value="NZ_CP019640.1"/>
</dbReference>
<name>A0A1Q2L337_9BACL</name>
<dbReference type="Proteomes" id="UP000188184">
    <property type="component" value="Chromosome"/>
</dbReference>
<dbReference type="SUPFAM" id="SSF54909">
    <property type="entry name" value="Dimeric alpha+beta barrel"/>
    <property type="match status" value="1"/>
</dbReference>
<dbReference type="Pfam" id="PF03795">
    <property type="entry name" value="YCII"/>
    <property type="match status" value="1"/>
</dbReference>
<dbReference type="PANTHER" id="PTHR37828:SF1">
    <property type="entry name" value="YCII-RELATED DOMAIN-CONTAINING PROTEIN"/>
    <property type="match status" value="1"/>
</dbReference>